<dbReference type="KEGG" id="tim:GMBLW1_25980"/>
<dbReference type="EMBL" id="LR593887">
    <property type="protein sequence ID" value="VTR98179.1"/>
    <property type="molecule type" value="Genomic_DNA"/>
</dbReference>
<dbReference type="EMBL" id="LR586016">
    <property type="protein sequence ID" value="VIP01362.1"/>
    <property type="molecule type" value="Genomic_DNA"/>
</dbReference>
<organism evidence="1">
    <name type="scientific">Tuwongella immobilis</name>
    <dbReference type="NCBI Taxonomy" id="692036"/>
    <lineage>
        <taxon>Bacteria</taxon>
        <taxon>Pseudomonadati</taxon>
        <taxon>Planctomycetota</taxon>
        <taxon>Planctomycetia</taxon>
        <taxon>Gemmatales</taxon>
        <taxon>Gemmataceae</taxon>
        <taxon>Tuwongella</taxon>
    </lineage>
</organism>
<dbReference type="RefSeq" id="WP_232055940.1">
    <property type="nucleotide sequence ID" value="NZ_LR593887.1"/>
</dbReference>
<name>A0A6C2YKB3_9BACT</name>
<dbReference type="Proteomes" id="UP000464378">
    <property type="component" value="Chromosome"/>
</dbReference>
<keyword evidence="2" id="KW-1185">Reference proteome</keyword>
<proteinExistence type="predicted"/>
<evidence type="ECO:0000313" key="2">
    <source>
        <dbReference type="Proteomes" id="UP000464378"/>
    </source>
</evidence>
<gene>
    <name evidence="1" type="ORF">GMBLW1_25980</name>
</gene>
<protein>
    <submittedName>
        <fullName evidence="1">Uncharacterized protein</fullName>
    </submittedName>
</protein>
<sequence>MSEERWLARPGPSRMLELVRPQLTERQLRLFGIACCRHVWTLIQDPRSRQCIITAEAFVDGRIDRSGLELFWRTSPYTQMIPQMPDAGVWAVALPDGGSFATALRVATSTAQLRASAATQFAPPTAKFETFRLTEAAEQRYQCELLAELFGNPFRPLSADRSWRTQTVCQLADTIYRQQQFEWMPQLGDALMDAGCPILEMIDHCMNRHLTHVRGCWVLDTLREVQARAA</sequence>
<dbReference type="AlphaFoldDB" id="A0A6C2YKB3"/>
<dbReference type="InParanoid" id="A0A6C2YKB3"/>
<accession>A0A6C2YKB3</accession>
<reference evidence="1" key="1">
    <citation type="submission" date="2019-04" db="EMBL/GenBank/DDBJ databases">
        <authorList>
            <consortium name="Science for Life Laboratories"/>
        </authorList>
    </citation>
    <scope>NUCLEOTIDE SEQUENCE</scope>
    <source>
        <strain evidence="1">MBLW1</strain>
    </source>
</reference>
<evidence type="ECO:0000313" key="1">
    <source>
        <dbReference type="EMBL" id="VIP01362.1"/>
    </source>
</evidence>